<evidence type="ECO:0000259" key="9">
    <source>
        <dbReference type="Pfam" id="PF01545"/>
    </source>
</evidence>
<comment type="caution">
    <text evidence="11">The sequence shown here is derived from an EMBL/GenBank/DDBJ whole genome shotgun (WGS) entry which is preliminary data.</text>
</comment>
<feature type="transmembrane region" description="Helical" evidence="8">
    <location>
        <begin position="12"/>
        <end position="36"/>
    </location>
</feature>
<gene>
    <name evidence="11" type="ORF">FC21_GL000497</name>
</gene>
<dbReference type="GO" id="GO:0005886">
    <property type="term" value="C:plasma membrane"/>
    <property type="evidence" value="ECO:0007669"/>
    <property type="project" value="TreeGrafter"/>
</dbReference>
<evidence type="ECO:0000256" key="4">
    <source>
        <dbReference type="ARBA" id="ARBA00022692"/>
    </source>
</evidence>
<dbReference type="PANTHER" id="PTHR11562:SF17">
    <property type="entry name" value="RE54080P-RELATED"/>
    <property type="match status" value="1"/>
</dbReference>
<feature type="domain" description="Cation efflux protein cytoplasmic" evidence="10">
    <location>
        <begin position="208"/>
        <end position="281"/>
    </location>
</feature>
<dbReference type="STRING" id="417373.GCA_001570685_00436"/>
<proteinExistence type="inferred from homology"/>
<dbReference type="InterPro" id="IPR058533">
    <property type="entry name" value="Cation_efflux_TM"/>
</dbReference>
<dbReference type="Gene3D" id="1.20.1510.10">
    <property type="entry name" value="Cation efflux protein transmembrane domain"/>
    <property type="match status" value="1"/>
</dbReference>
<dbReference type="InterPro" id="IPR027469">
    <property type="entry name" value="Cation_efflux_TMD_sf"/>
</dbReference>
<dbReference type="InterPro" id="IPR050681">
    <property type="entry name" value="CDF/SLC30A"/>
</dbReference>
<dbReference type="RefSeq" id="WP_056995308.1">
    <property type="nucleotide sequence ID" value="NZ_AZGC01000013.1"/>
</dbReference>
<dbReference type="Proteomes" id="UP000051084">
    <property type="component" value="Unassembled WGS sequence"/>
</dbReference>
<evidence type="ECO:0000259" key="10">
    <source>
        <dbReference type="Pfam" id="PF16916"/>
    </source>
</evidence>
<keyword evidence="12" id="KW-1185">Reference proteome</keyword>
<dbReference type="OrthoDB" id="9809646at2"/>
<reference evidence="11 12" key="1">
    <citation type="journal article" date="2015" name="Genome Announc.">
        <title>Expanding the biotechnology potential of lactobacilli through comparative genomics of 213 strains and associated genera.</title>
        <authorList>
            <person name="Sun Z."/>
            <person name="Harris H.M."/>
            <person name="McCann A."/>
            <person name="Guo C."/>
            <person name="Argimon S."/>
            <person name="Zhang W."/>
            <person name="Yang X."/>
            <person name="Jeffery I.B."/>
            <person name="Cooney J.C."/>
            <person name="Kagawa T.F."/>
            <person name="Liu W."/>
            <person name="Song Y."/>
            <person name="Salvetti E."/>
            <person name="Wrobel A."/>
            <person name="Rasinkangas P."/>
            <person name="Parkhill J."/>
            <person name="Rea M.C."/>
            <person name="O'Sullivan O."/>
            <person name="Ritari J."/>
            <person name="Douillard F.P."/>
            <person name="Paul Ross R."/>
            <person name="Yang R."/>
            <person name="Briner A.E."/>
            <person name="Felis G.E."/>
            <person name="de Vos W.M."/>
            <person name="Barrangou R."/>
            <person name="Klaenhammer T.R."/>
            <person name="Caufield P.W."/>
            <person name="Cui Y."/>
            <person name="Zhang H."/>
            <person name="O'Toole P.W."/>
        </authorList>
    </citation>
    <scope>NUCLEOTIDE SEQUENCE [LARGE SCALE GENOMIC DNA]</scope>
    <source>
        <strain evidence="11 12">DSM 18793</strain>
    </source>
</reference>
<protein>
    <submittedName>
        <fullName evidence="11">Cation efflux system protein</fullName>
    </submittedName>
</protein>
<dbReference type="Pfam" id="PF01545">
    <property type="entry name" value="Cation_efflux"/>
    <property type="match status" value="1"/>
</dbReference>
<evidence type="ECO:0000256" key="7">
    <source>
        <dbReference type="ARBA" id="ARBA00023136"/>
    </source>
</evidence>
<feature type="transmembrane region" description="Helical" evidence="8">
    <location>
        <begin position="79"/>
        <end position="98"/>
    </location>
</feature>
<name>A0A0R1UXX7_9LACO</name>
<organism evidence="11 12">
    <name type="scientific">Limosilactobacillus equigenerosi DSM 18793 = JCM 14505</name>
    <dbReference type="NCBI Taxonomy" id="1423742"/>
    <lineage>
        <taxon>Bacteria</taxon>
        <taxon>Bacillati</taxon>
        <taxon>Bacillota</taxon>
        <taxon>Bacilli</taxon>
        <taxon>Lactobacillales</taxon>
        <taxon>Lactobacillaceae</taxon>
        <taxon>Limosilactobacillus</taxon>
    </lineage>
</organism>
<dbReference type="PATRIC" id="fig|1423742.4.peg.519"/>
<dbReference type="NCBIfam" id="TIGR01297">
    <property type="entry name" value="CDF"/>
    <property type="match status" value="1"/>
</dbReference>
<feature type="domain" description="Cation efflux protein transmembrane" evidence="9">
    <location>
        <begin position="15"/>
        <end position="203"/>
    </location>
</feature>
<sequence length="300" mass="33034">MHEHPQISRQRFLSVTVLNAVITLAEIIGGLMAGSLALLSDAVHNLTDTLSIVLGYVASRISTRPENQYQTYGYRRAEILAALLNAIILVIVVIGLLYEAIVRFAHPEPINGPLMLTVAIIGLIANIVSLFLLHAGVNHSLNLKATYLHILGDTLSSVAVIIGALVVTLTQVTWVDPALTILVALLIAKETLPVIKQASLILMQTGPKVDYDQITKDLTALPGVNHIHHLHAWMLDEHTTAISLHINCTNQELSQIEPLYQQIETILKTKYHFNHVTIQAECHRGEAESLIANEIDHFEH</sequence>
<evidence type="ECO:0000313" key="12">
    <source>
        <dbReference type="Proteomes" id="UP000051084"/>
    </source>
</evidence>
<keyword evidence="3" id="KW-0813">Transport</keyword>
<evidence type="ECO:0000256" key="8">
    <source>
        <dbReference type="SAM" id="Phobius"/>
    </source>
</evidence>
<comment type="subcellular location">
    <subcellularLocation>
        <location evidence="1">Membrane</location>
        <topology evidence="1">Multi-pass membrane protein</topology>
    </subcellularLocation>
</comment>
<dbReference type="Pfam" id="PF16916">
    <property type="entry name" value="ZT_dimer"/>
    <property type="match status" value="1"/>
</dbReference>
<keyword evidence="7 8" id="KW-0472">Membrane</keyword>
<dbReference type="AlphaFoldDB" id="A0A0R1UXX7"/>
<comment type="similarity">
    <text evidence="2">Belongs to the cation diffusion facilitator (CDF) transporter (TC 2.A.4) family. SLC30A subfamily.</text>
</comment>
<dbReference type="GO" id="GO:0005385">
    <property type="term" value="F:zinc ion transmembrane transporter activity"/>
    <property type="evidence" value="ECO:0007669"/>
    <property type="project" value="TreeGrafter"/>
</dbReference>
<dbReference type="InterPro" id="IPR036837">
    <property type="entry name" value="Cation_efflux_CTD_sf"/>
</dbReference>
<dbReference type="SUPFAM" id="SSF161111">
    <property type="entry name" value="Cation efflux protein transmembrane domain-like"/>
    <property type="match status" value="1"/>
</dbReference>
<dbReference type="InterPro" id="IPR027470">
    <property type="entry name" value="Cation_efflux_CTD"/>
</dbReference>
<dbReference type="InterPro" id="IPR002524">
    <property type="entry name" value="Cation_efflux"/>
</dbReference>
<keyword evidence="5 8" id="KW-1133">Transmembrane helix</keyword>
<keyword evidence="4 8" id="KW-0812">Transmembrane</keyword>
<dbReference type="PANTHER" id="PTHR11562">
    <property type="entry name" value="CATION EFFLUX PROTEIN/ ZINC TRANSPORTER"/>
    <property type="match status" value="1"/>
</dbReference>
<evidence type="ECO:0000313" key="11">
    <source>
        <dbReference type="EMBL" id="KRL96056.1"/>
    </source>
</evidence>
<accession>A0A0R1UXX7</accession>
<evidence type="ECO:0000256" key="3">
    <source>
        <dbReference type="ARBA" id="ARBA00022448"/>
    </source>
</evidence>
<feature type="transmembrane region" description="Helical" evidence="8">
    <location>
        <begin position="110"/>
        <end position="133"/>
    </location>
</feature>
<dbReference type="SUPFAM" id="SSF160240">
    <property type="entry name" value="Cation efflux protein cytoplasmic domain-like"/>
    <property type="match status" value="1"/>
</dbReference>
<evidence type="ECO:0000256" key="1">
    <source>
        <dbReference type="ARBA" id="ARBA00004141"/>
    </source>
</evidence>
<dbReference type="EMBL" id="AZGC01000013">
    <property type="protein sequence ID" value="KRL96056.1"/>
    <property type="molecule type" value="Genomic_DNA"/>
</dbReference>
<feature type="transmembrane region" description="Helical" evidence="8">
    <location>
        <begin position="145"/>
        <end position="166"/>
    </location>
</feature>
<evidence type="ECO:0000256" key="2">
    <source>
        <dbReference type="ARBA" id="ARBA00008873"/>
    </source>
</evidence>
<evidence type="ECO:0000256" key="5">
    <source>
        <dbReference type="ARBA" id="ARBA00022989"/>
    </source>
</evidence>
<evidence type="ECO:0000256" key="6">
    <source>
        <dbReference type="ARBA" id="ARBA00023065"/>
    </source>
</evidence>
<keyword evidence="6" id="KW-0406">Ion transport</keyword>